<keyword evidence="2" id="KW-1185">Reference proteome</keyword>
<accession>A0ABW0KFX7</accession>
<dbReference type="Gene3D" id="1.25.40.750">
    <property type="entry name" value="Domain of unknown function DUF5071"/>
    <property type="match status" value="1"/>
</dbReference>
<dbReference type="Proteomes" id="UP001596044">
    <property type="component" value="Unassembled WGS sequence"/>
</dbReference>
<evidence type="ECO:0000313" key="2">
    <source>
        <dbReference type="Proteomes" id="UP001596044"/>
    </source>
</evidence>
<sequence>MEGIHQLIRELSWNQPENIQQNAVEKLSNLKGKDVILLAIQSNELCSKSCWDNAAIVLGNIGYPNNRAALPYLMELFQDLTWPGVRPIITTLKDINKKILIPFIENASVRAINKHDDCWANGIIYLINELDFTEADFNDLR</sequence>
<gene>
    <name evidence="1" type="ORF">ACFPOG_29595</name>
</gene>
<dbReference type="EMBL" id="JBHSMJ010000051">
    <property type="protein sequence ID" value="MFC5452369.1"/>
    <property type="molecule type" value="Genomic_DNA"/>
</dbReference>
<evidence type="ECO:0000313" key="1">
    <source>
        <dbReference type="EMBL" id="MFC5452369.1"/>
    </source>
</evidence>
<protein>
    <recommendedName>
        <fullName evidence="3">DUF5071 domain-containing protein</fullName>
    </recommendedName>
</protein>
<dbReference type="SUPFAM" id="SSF48371">
    <property type="entry name" value="ARM repeat"/>
    <property type="match status" value="1"/>
</dbReference>
<reference evidence="2" key="1">
    <citation type="journal article" date="2019" name="Int. J. Syst. Evol. Microbiol.">
        <title>The Global Catalogue of Microorganisms (GCM) 10K type strain sequencing project: providing services to taxonomists for standard genome sequencing and annotation.</title>
        <authorList>
            <consortium name="The Broad Institute Genomics Platform"/>
            <consortium name="The Broad Institute Genome Sequencing Center for Infectious Disease"/>
            <person name="Wu L."/>
            <person name="Ma J."/>
        </authorList>
    </citation>
    <scope>NUCLEOTIDE SEQUENCE [LARGE SCALE GENOMIC DNA]</scope>
    <source>
        <strain evidence="2">KACC 11904</strain>
    </source>
</reference>
<organism evidence="1 2">
    <name type="scientific">Paenibacillus aestuarii</name>
    <dbReference type="NCBI Taxonomy" id="516965"/>
    <lineage>
        <taxon>Bacteria</taxon>
        <taxon>Bacillati</taxon>
        <taxon>Bacillota</taxon>
        <taxon>Bacilli</taxon>
        <taxon>Bacillales</taxon>
        <taxon>Paenibacillaceae</taxon>
        <taxon>Paenibacillus</taxon>
    </lineage>
</organism>
<dbReference type="InterPro" id="IPR016024">
    <property type="entry name" value="ARM-type_fold"/>
</dbReference>
<dbReference type="RefSeq" id="WP_270880650.1">
    <property type="nucleotide sequence ID" value="NZ_JAQFVF010000034.1"/>
</dbReference>
<proteinExistence type="predicted"/>
<comment type="caution">
    <text evidence="1">The sequence shown here is derived from an EMBL/GenBank/DDBJ whole genome shotgun (WGS) entry which is preliminary data.</text>
</comment>
<dbReference type="InterPro" id="IPR038692">
    <property type="entry name" value="Cthe_2751_sf"/>
</dbReference>
<evidence type="ECO:0008006" key="3">
    <source>
        <dbReference type="Google" id="ProtNLM"/>
    </source>
</evidence>
<name>A0ABW0KFX7_9BACL</name>